<protein>
    <submittedName>
        <fullName evidence="2">Uncharacterized protein</fullName>
    </submittedName>
</protein>
<proteinExistence type="predicted"/>
<sequence length="148" mass="16829">MGVATIKKKKRKRRRSAETRDSSVACTKPVKKKVAMMEPNRLLRSGFPSASRETRLRGRQNDAIRKQSKRFRYKASAVADSGGVIGVVIPRLGLCLTIATESEPVLTKPRMCDQRHPSFDRVERDCFSAPSTPLVTWRLEQPFHSLYR</sequence>
<evidence type="ECO:0000313" key="2">
    <source>
        <dbReference type="EMBL" id="GBP83495.1"/>
    </source>
</evidence>
<dbReference type="EMBL" id="BGZK01001624">
    <property type="protein sequence ID" value="GBP83495.1"/>
    <property type="molecule type" value="Genomic_DNA"/>
</dbReference>
<reference evidence="2 3" key="1">
    <citation type="journal article" date="2019" name="Commun. Biol.">
        <title>The bagworm genome reveals a unique fibroin gene that provides high tensile strength.</title>
        <authorList>
            <person name="Kono N."/>
            <person name="Nakamura H."/>
            <person name="Ohtoshi R."/>
            <person name="Tomita M."/>
            <person name="Numata K."/>
            <person name="Arakawa K."/>
        </authorList>
    </citation>
    <scope>NUCLEOTIDE SEQUENCE [LARGE SCALE GENOMIC DNA]</scope>
</reference>
<dbReference type="AlphaFoldDB" id="A0A4C1ZA47"/>
<dbReference type="Proteomes" id="UP000299102">
    <property type="component" value="Unassembled WGS sequence"/>
</dbReference>
<name>A0A4C1ZA47_EUMVA</name>
<feature type="region of interest" description="Disordered" evidence="1">
    <location>
        <begin position="1"/>
        <end position="26"/>
    </location>
</feature>
<feature type="compositionally biased region" description="Basic and acidic residues" evidence="1">
    <location>
        <begin position="52"/>
        <end position="62"/>
    </location>
</feature>
<evidence type="ECO:0000313" key="3">
    <source>
        <dbReference type="Proteomes" id="UP000299102"/>
    </source>
</evidence>
<evidence type="ECO:0000256" key="1">
    <source>
        <dbReference type="SAM" id="MobiDB-lite"/>
    </source>
</evidence>
<organism evidence="2 3">
    <name type="scientific">Eumeta variegata</name>
    <name type="common">Bagworm moth</name>
    <name type="synonym">Eumeta japonica</name>
    <dbReference type="NCBI Taxonomy" id="151549"/>
    <lineage>
        <taxon>Eukaryota</taxon>
        <taxon>Metazoa</taxon>
        <taxon>Ecdysozoa</taxon>
        <taxon>Arthropoda</taxon>
        <taxon>Hexapoda</taxon>
        <taxon>Insecta</taxon>
        <taxon>Pterygota</taxon>
        <taxon>Neoptera</taxon>
        <taxon>Endopterygota</taxon>
        <taxon>Lepidoptera</taxon>
        <taxon>Glossata</taxon>
        <taxon>Ditrysia</taxon>
        <taxon>Tineoidea</taxon>
        <taxon>Psychidae</taxon>
        <taxon>Oiketicinae</taxon>
        <taxon>Eumeta</taxon>
    </lineage>
</organism>
<feature type="region of interest" description="Disordered" evidence="1">
    <location>
        <begin position="43"/>
        <end position="62"/>
    </location>
</feature>
<comment type="caution">
    <text evidence="2">The sequence shown here is derived from an EMBL/GenBank/DDBJ whole genome shotgun (WGS) entry which is preliminary data.</text>
</comment>
<keyword evidence="3" id="KW-1185">Reference proteome</keyword>
<accession>A0A4C1ZA47</accession>
<gene>
    <name evidence="2" type="ORF">EVAR_86658_1</name>
</gene>
<feature type="compositionally biased region" description="Basic residues" evidence="1">
    <location>
        <begin position="1"/>
        <end position="15"/>
    </location>
</feature>